<accession>A0A1Y4MRJ0</accession>
<gene>
    <name evidence="2" type="ORF">B5F11_18240</name>
</gene>
<feature type="signal peptide" evidence="1">
    <location>
        <begin position="1"/>
        <end position="28"/>
    </location>
</feature>
<evidence type="ECO:0000256" key="1">
    <source>
        <dbReference type="SAM" id="SignalP"/>
    </source>
</evidence>
<feature type="chain" id="PRO_5013391385" description="Secreted protein" evidence="1">
    <location>
        <begin position="29"/>
        <end position="66"/>
    </location>
</feature>
<protein>
    <recommendedName>
        <fullName evidence="4">Secreted protein</fullName>
    </recommendedName>
</protein>
<comment type="caution">
    <text evidence="2">The sequence shown here is derived from an EMBL/GenBank/DDBJ whole genome shotgun (WGS) entry which is preliminary data.</text>
</comment>
<evidence type="ECO:0000313" key="3">
    <source>
        <dbReference type="Proteomes" id="UP000196386"/>
    </source>
</evidence>
<keyword evidence="1" id="KW-0732">Signal</keyword>
<proteinExistence type="predicted"/>
<name>A0A1Y4MRJ0_9FIRM</name>
<sequence>MKHKKASITLFLMTLMVCALLMSGCVYSHNYDENGNEMNREQVEEAVDDIRESIENEINNAISADE</sequence>
<dbReference type="PROSITE" id="PS51257">
    <property type="entry name" value="PROKAR_LIPOPROTEIN"/>
    <property type="match status" value="1"/>
</dbReference>
<organism evidence="2 3">
    <name type="scientific">Anaerotruncus colihominis</name>
    <dbReference type="NCBI Taxonomy" id="169435"/>
    <lineage>
        <taxon>Bacteria</taxon>
        <taxon>Bacillati</taxon>
        <taxon>Bacillota</taxon>
        <taxon>Clostridia</taxon>
        <taxon>Eubacteriales</taxon>
        <taxon>Oscillospiraceae</taxon>
        <taxon>Anaerotruncus</taxon>
    </lineage>
</organism>
<dbReference type="AlphaFoldDB" id="A0A1Y4MRJ0"/>
<dbReference type="Proteomes" id="UP000196386">
    <property type="component" value="Unassembled WGS sequence"/>
</dbReference>
<dbReference type="RefSeq" id="WP_087303178.1">
    <property type="nucleotide sequence ID" value="NZ_NFKP01000033.1"/>
</dbReference>
<evidence type="ECO:0008006" key="4">
    <source>
        <dbReference type="Google" id="ProtNLM"/>
    </source>
</evidence>
<reference evidence="3" key="1">
    <citation type="submission" date="2017-04" db="EMBL/GenBank/DDBJ databases">
        <title>Function of individual gut microbiota members based on whole genome sequencing of pure cultures obtained from chicken caecum.</title>
        <authorList>
            <person name="Medvecky M."/>
            <person name="Cejkova D."/>
            <person name="Polansky O."/>
            <person name="Karasova D."/>
            <person name="Kubasova T."/>
            <person name="Cizek A."/>
            <person name="Rychlik I."/>
        </authorList>
    </citation>
    <scope>NUCLEOTIDE SEQUENCE [LARGE SCALE GENOMIC DNA]</scope>
    <source>
        <strain evidence="3">An175</strain>
    </source>
</reference>
<evidence type="ECO:0000313" key="2">
    <source>
        <dbReference type="EMBL" id="OUP67477.1"/>
    </source>
</evidence>
<dbReference type="EMBL" id="NFKP01000033">
    <property type="protein sequence ID" value="OUP67477.1"/>
    <property type="molecule type" value="Genomic_DNA"/>
</dbReference>